<organism evidence="1 2">
    <name type="scientific">Streptomyces lateritius</name>
    <dbReference type="NCBI Taxonomy" id="67313"/>
    <lineage>
        <taxon>Bacteria</taxon>
        <taxon>Bacillati</taxon>
        <taxon>Actinomycetota</taxon>
        <taxon>Actinomycetes</taxon>
        <taxon>Kitasatosporales</taxon>
        <taxon>Streptomycetaceae</taxon>
        <taxon>Streptomyces</taxon>
    </lineage>
</organism>
<dbReference type="InterPro" id="IPR045993">
    <property type="entry name" value="DUF5949"/>
</dbReference>
<reference evidence="1 2" key="1">
    <citation type="submission" date="2024-10" db="EMBL/GenBank/DDBJ databases">
        <title>The Natural Products Discovery Center: Release of the First 8490 Sequenced Strains for Exploring Actinobacteria Biosynthetic Diversity.</title>
        <authorList>
            <person name="Kalkreuter E."/>
            <person name="Kautsar S.A."/>
            <person name="Yang D."/>
            <person name="Bader C.D."/>
            <person name="Teijaro C.N."/>
            <person name="Fluegel L."/>
            <person name="Davis C.M."/>
            <person name="Simpson J.R."/>
            <person name="Lauterbach L."/>
            <person name="Steele A.D."/>
            <person name="Gui C."/>
            <person name="Meng S."/>
            <person name="Li G."/>
            <person name="Viehrig K."/>
            <person name="Ye F."/>
            <person name="Su P."/>
            <person name="Kiefer A.F."/>
            <person name="Nichols A."/>
            <person name="Cepeda A.J."/>
            <person name="Yan W."/>
            <person name="Fan B."/>
            <person name="Jiang Y."/>
            <person name="Adhikari A."/>
            <person name="Zheng C.-J."/>
            <person name="Schuster L."/>
            <person name="Cowan T.M."/>
            <person name="Smanski M.J."/>
            <person name="Chevrette M.G."/>
            <person name="De Carvalho L.P.S."/>
            <person name="Shen B."/>
        </authorList>
    </citation>
    <scope>NUCLEOTIDE SEQUENCE [LARGE SCALE GENOMIC DNA]</scope>
    <source>
        <strain evidence="1 2">NPDC015755</strain>
    </source>
</reference>
<protein>
    <submittedName>
        <fullName evidence="1">DUF5949 family protein</fullName>
    </submittedName>
</protein>
<comment type="caution">
    <text evidence="1">The sequence shown here is derived from an EMBL/GenBank/DDBJ whole genome shotgun (WGS) entry which is preliminary data.</text>
</comment>
<proteinExistence type="predicted"/>
<name>A0ABW6YG76_9ACTN</name>
<dbReference type="Proteomes" id="UP001603013">
    <property type="component" value="Unassembled WGS sequence"/>
</dbReference>
<accession>A0ABW6YG76</accession>
<dbReference type="EMBL" id="JBIBSM010000011">
    <property type="protein sequence ID" value="MFF8278605.1"/>
    <property type="molecule type" value="Genomic_DNA"/>
</dbReference>
<dbReference type="RefSeq" id="WP_391935727.1">
    <property type="nucleotide sequence ID" value="NZ_JBIBSM010000011.1"/>
</dbReference>
<gene>
    <name evidence="1" type="ORF">ACF05T_21225</name>
</gene>
<dbReference type="Pfam" id="PF19374">
    <property type="entry name" value="DUF5949"/>
    <property type="match status" value="1"/>
</dbReference>
<evidence type="ECO:0000313" key="1">
    <source>
        <dbReference type="EMBL" id="MFF8278605.1"/>
    </source>
</evidence>
<keyword evidence="2" id="KW-1185">Reference proteome</keyword>
<evidence type="ECO:0000313" key="2">
    <source>
        <dbReference type="Proteomes" id="UP001603013"/>
    </source>
</evidence>
<sequence>MTSSNVVSEARSASPMGTLSAVFWTIGPTDDKPAAPYLMVYSLGDGSDGPEAGEEAMRAAVEGMGLTVGGPVIDASQDSRVDAHLLVEARQAVLTLPFLKVQCSVPAVWEAAAKELGHAYLMCSVRPWPEVPPGGAVSEEQLRSFFAGEDLLAAGGHAVLPVRRLQG</sequence>